<dbReference type="Ensembl" id="ENSOMET00000024404.1">
    <property type="protein sequence ID" value="ENSOMEP00000016043.1"/>
    <property type="gene ID" value="ENSOMEG00000017692.1"/>
</dbReference>
<dbReference type="CDD" id="cd01650">
    <property type="entry name" value="RT_nLTR_like"/>
    <property type="match status" value="1"/>
</dbReference>
<dbReference type="GO" id="GO:0008168">
    <property type="term" value="F:methyltransferase activity"/>
    <property type="evidence" value="ECO:0007669"/>
    <property type="project" value="InterPro"/>
</dbReference>
<protein>
    <recommendedName>
        <fullName evidence="1">Reverse transcriptase domain-containing protein</fullName>
    </recommendedName>
</protein>
<dbReference type="OMA" id="CAELTHW"/>
<dbReference type="Pfam" id="PF00078">
    <property type="entry name" value="RVT_1"/>
    <property type="match status" value="1"/>
</dbReference>
<organism evidence="2 3">
    <name type="scientific">Oryzias melastigma</name>
    <name type="common">Marine medaka</name>
    <dbReference type="NCBI Taxonomy" id="30732"/>
    <lineage>
        <taxon>Eukaryota</taxon>
        <taxon>Metazoa</taxon>
        <taxon>Chordata</taxon>
        <taxon>Craniata</taxon>
        <taxon>Vertebrata</taxon>
        <taxon>Euteleostomi</taxon>
        <taxon>Actinopterygii</taxon>
        <taxon>Neopterygii</taxon>
        <taxon>Teleostei</taxon>
        <taxon>Neoteleostei</taxon>
        <taxon>Acanthomorphata</taxon>
        <taxon>Ovalentaria</taxon>
        <taxon>Atherinomorphae</taxon>
        <taxon>Beloniformes</taxon>
        <taxon>Adrianichthyidae</taxon>
        <taxon>Oryziinae</taxon>
        <taxon>Oryzias</taxon>
    </lineage>
</organism>
<accession>A0A3B3CFE8</accession>
<dbReference type="Proteomes" id="UP000261560">
    <property type="component" value="Unplaced"/>
</dbReference>
<dbReference type="PANTHER" id="PTHR33332">
    <property type="entry name" value="REVERSE TRANSCRIPTASE DOMAIN-CONTAINING PROTEIN"/>
    <property type="match status" value="1"/>
</dbReference>
<evidence type="ECO:0000313" key="2">
    <source>
        <dbReference type="Ensembl" id="ENSOMEP00000016043.1"/>
    </source>
</evidence>
<dbReference type="GeneTree" id="ENSGT01120000271821"/>
<reference evidence="2" key="2">
    <citation type="submission" date="2025-09" db="UniProtKB">
        <authorList>
            <consortium name="Ensembl"/>
        </authorList>
    </citation>
    <scope>IDENTIFICATION</scope>
</reference>
<evidence type="ECO:0000313" key="3">
    <source>
        <dbReference type="Proteomes" id="UP000261560"/>
    </source>
</evidence>
<dbReference type="InterPro" id="IPR000477">
    <property type="entry name" value="RT_dom"/>
</dbReference>
<feature type="domain" description="Reverse transcriptase" evidence="1">
    <location>
        <begin position="1"/>
        <end position="227"/>
    </location>
</feature>
<proteinExistence type="predicted"/>
<evidence type="ECO:0000259" key="1">
    <source>
        <dbReference type="PROSITE" id="PS50878"/>
    </source>
</evidence>
<dbReference type="PaxDb" id="30732-ENSOMEP00000016043"/>
<name>A0A3B3CFE8_ORYME</name>
<dbReference type="AlphaFoldDB" id="A0A3B3CFE8"/>
<sequence length="363" mass="41308">MKCFERIILSHIKDIIPASLDRHQFAYRENRSTEDAVSLALHVAMSHLEHTNTYVRMLFVDFSSAFNTVIPDKLILKLHNLGLPASLCFWIRDFLINRPQVVRIGDSTSSTLILSTGTPQGCVLSPALFTLFTHDCSAIHPTNMVVKFADDTTIVGLISNNDETHYREEIQHLTGWCTDNNLVLNTSKTKEVIVDFRRSKKVEHIPLLIHGEEVERVDHIKFLGIHITSDLTWSVHASYLVKKAQQRLFFLRKLKRTGLSSQLLKNFYRATIESILCLSATVWYGSCTAKDKKDLARVVKTAQGIVGQPLPQLHSVYNIRVQRRAGRIAADPTHPGHQLFVALPSGKRYRNIRTHTNRLKHSF</sequence>
<dbReference type="STRING" id="30732.ENSOMEP00000016043"/>
<dbReference type="InterPro" id="IPR015095">
    <property type="entry name" value="AlkB_hom8_N"/>
</dbReference>
<dbReference type="PROSITE" id="PS50878">
    <property type="entry name" value="RT_POL"/>
    <property type="match status" value="1"/>
</dbReference>
<reference evidence="2" key="1">
    <citation type="submission" date="2025-08" db="UniProtKB">
        <authorList>
            <consortium name="Ensembl"/>
        </authorList>
    </citation>
    <scope>IDENTIFICATION</scope>
</reference>
<dbReference type="SUPFAM" id="SSF56672">
    <property type="entry name" value="DNA/RNA polymerases"/>
    <property type="match status" value="1"/>
</dbReference>
<dbReference type="Pfam" id="PF09004">
    <property type="entry name" value="ALKBH8_N"/>
    <property type="match status" value="1"/>
</dbReference>
<dbReference type="GO" id="GO:0016706">
    <property type="term" value="F:2-oxoglutarate-dependent dioxygenase activity"/>
    <property type="evidence" value="ECO:0007669"/>
    <property type="project" value="InterPro"/>
</dbReference>
<keyword evidence="3" id="KW-1185">Reference proteome</keyword>
<dbReference type="InterPro" id="IPR043502">
    <property type="entry name" value="DNA/RNA_pol_sf"/>
</dbReference>